<evidence type="ECO:0000256" key="1">
    <source>
        <dbReference type="SAM" id="MobiDB-lite"/>
    </source>
</evidence>
<sequence>MTEHHIHFNHIEQSTSKTGQGTDRLIRKQGIFKFIVPEYEKEALYDIDTINSTTVYWEEYQQRNNDIPQCANCQKWGHTKNNCAWPARCLNFYKTRNMSCTKLKHAQN</sequence>
<feature type="region of interest" description="Disordered" evidence="1">
    <location>
        <begin position="1"/>
        <end position="22"/>
    </location>
</feature>
<dbReference type="Proteomes" id="UP001159363">
    <property type="component" value="Chromosome 4"/>
</dbReference>
<proteinExistence type="predicted"/>
<name>A0ABQ9HGY2_9NEOP</name>
<dbReference type="EMBL" id="JARBHB010000005">
    <property type="protein sequence ID" value="KAJ8883590.1"/>
    <property type="molecule type" value="Genomic_DNA"/>
</dbReference>
<accession>A0ABQ9HGY2</accession>
<evidence type="ECO:0000313" key="2">
    <source>
        <dbReference type="EMBL" id="KAJ8883590.1"/>
    </source>
</evidence>
<feature type="compositionally biased region" description="Polar residues" evidence="1">
    <location>
        <begin position="11"/>
        <end position="21"/>
    </location>
</feature>
<reference evidence="2 3" key="1">
    <citation type="submission" date="2023-02" db="EMBL/GenBank/DDBJ databases">
        <title>LHISI_Scaffold_Assembly.</title>
        <authorList>
            <person name="Stuart O.P."/>
            <person name="Cleave R."/>
            <person name="Magrath M.J.L."/>
            <person name="Mikheyev A.S."/>
        </authorList>
    </citation>
    <scope>NUCLEOTIDE SEQUENCE [LARGE SCALE GENOMIC DNA]</scope>
    <source>
        <strain evidence="2">Daus_M_001</strain>
        <tissue evidence="2">Leg muscle</tissue>
    </source>
</reference>
<feature type="compositionally biased region" description="Basic and acidic residues" evidence="1">
    <location>
        <begin position="1"/>
        <end position="10"/>
    </location>
</feature>
<evidence type="ECO:0000313" key="3">
    <source>
        <dbReference type="Proteomes" id="UP001159363"/>
    </source>
</evidence>
<comment type="caution">
    <text evidence="2">The sequence shown here is derived from an EMBL/GenBank/DDBJ whole genome shotgun (WGS) entry which is preliminary data.</text>
</comment>
<organism evidence="2 3">
    <name type="scientific">Dryococelus australis</name>
    <dbReference type="NCBI Taxonomy" id="614101"/>
    <lineage>
        <taxon>Eukaryota</taxon>
        <taxon>Metazoa</taxon>
        <taxon>Ecdysozoa</taxon>
        <taxon>Arthropoda</taxon>
        <taxon>Hexapoda</taxon>
        <taxon>Insecta</taxon>
        <taxon>Pterygota</taxon>
        <taxon>Neoptera</taxon>
        <taxon>Polyneoptera</taxon>
        <taxon>Phasmatodea</taxon>
        <taxon>Verophasmatodea</taxon>
        <taxon>Anareolatae</taxon>
        <taxon>Phasmatidae</taxon>
        <taxon>Eurycanthinae</taxon>
        <taxon>Dryococelus</taxon>
    </lineage>
</organism>
<keyword evidence="3" id="KW-1185">Reference proteome</keyword>
<protein>
    <submittedName>
        <fullName evidence="2">Uncharacterized protein</fullName>
    </submittedName>
</protein>
<gene>
    <name evidence="2" type="ORF">PR048_015434</name>
</gene>